<sequence length="311" mass="35392">MGTEPKIAILLSAYNGGRFLAEQLDSILNQTYKNSLIVVRDDGSSDETVALIQKYSEEYSDRFHFVVGEEKNRGASGSFSYLIEYVLANKEELGLNAAYMMFCDQDDIWFANKVEVQVAAMLKQEQENQQELPVLIHSDLQVVSEQNATIAESFIEYQGLEIERNRFSNMLISNLVTGCTAFINENLAKKAVPVPDSAIMHDWWMALVATAFGKLVYLDTPLVYYRQHDKNTIGAKEHVKPVYSRSQFVAKLLSRKASSHLQEVASQAKGFSMYYKQELKLRHKIFLNLAVRLKSDNAIIQRIIFRLLRVG</sequence>
<feature type="domain" description="Glycosyltransferase 2-like" evidence="1">
    <location>
        <begin position="9"/>
        <end position="124"/>
    </location>
</feature>
<evidence type="ECO:0000259" key="1">
    <source>
        <dbReference type="Pfam" id="PF00535"/>
    </source>
</evidence>
<evidence type="ECO:0000313" key="2">
    <source>
        <dbReference type="EMBL" id="PCJ28242.1"/>
    </source>
</evidence>
<dbReference type="PANTHER" id="PTHR22916">
    <property type="entry name" value="GLYCOSYLTRANSFERASE"/>
    <property type="match status" value="1"/>
</dbReference>
<reference evidence="3" key="1">
    <citation type="submission" date="2017-08" db="EMBL/GenBank/DDBJ databases">
        <title>A dynamic microbial community with high functional redundancy inhabits the cold, oxic subseafloor aquifer.</title>
        <authorList>
            <person name="Tully B.J."/>
            <person name="Wheat C.G."/>
            <person name="Glazer B.T."/>
            <person name="Huber J.A."/>
        </authorList>
    </citation>
    <scope>NUCLEOTIDE SEQUENCE [LARGE SCALE GENOMIC DNA]</scope>
</reference>
<name>A0A2A5B9T0_9GAMM</name>
<dbReference type="EMBL" id="NVVJ01000003">
    <property type="protein sequence ID" value="PCJ28242.1"/>
    <property type="molecule type" value="Genomic_DNA"/>
</dbReference>
<dbReference type="Pfam" id="PF00535">
    <property type="entry name" value="Glycos_transf_2"/>
    <property type="match status" value="1"/>
</dbReference>
<dbReference type="GO" id="GO:0016758">
    <property type="term" value="F:hexosyltransferase activity"/>
    <property type="evidence" value="ECO:0007669"/>
    <property type="project" value="UniProtKB-ARBA"/>
</dbReference>
<comment type="caution">
    <text evidence="2">The sequence shown here is derived from an EMBL/GenBank/DDBJ whole genome shotgun (WGS) entry which is preliminary data.</text>
</comment>
<dbReference type="SUPFAM" id="SSF53448">
    <property type="entry name" value="Nucleotide-diphospho-sugar transferases"/>
    <property type="match status" value="1"/>
</dbReference>
<dbReference type="PANTHER" id="PTHR22916:SF3">
    <property type="entry name" value="UDP-GLCNAC:BETAGAL BETA-1,3-N-ACETYLGLUCOSAMINYLTRANSFERASE-LIKE PROTEIN 1"/>
    <property type="match status" value="1"/>
</dbReference>
<proteinExistence type="predicted"/>
<dbReference type="InterPro" id="IPR029044">
    <property type="entry name" value="Nucleotide-diphossugar_trans"/>
</dbReference>
<gene>
    <name evidence="2" type="ORF">COA96_01675</name>
</gene>
<evidence type="ECO:0000313" key="3">
    <source>
        <dbReference type="Proteomes" id="UP000218327"/>
    </source>
</evidence>
<dbReference type="Gene3D" id="3.90.550.10">
    <property type="entry name" value="Spore Coat Polysaccharide Biosynthesis Protein SpsA, Chain A"/>
    <property type="match status" value="1"/>
</dbReference>
<dbReference type="AlphaFoldDB" id="A0A2A5B9T0"/>
<organism evidence="2 3">
    <name type="scientific">SAR86 cluster bacterium</name>
    <dbReference type="NCBI Taxonomy" id="2030880"/>
    <lineage>
        <taxon>Bacteria</taxon>
        <taxon>Pseudomonadati</taxon>
        <taxon>Pseudomonadota</taxon>
        <taxon>Gammaproteobacteria</taxon>
        <taxon>SAR86 cluster</taxon>
    </lineage>
</organism>
<protein>
    <recommendedName>
        <fullName evidence="1">Glycosyltransferase 2-like domain-containing protein</fullName>
    </recommendedName>
</protein>
<accession>A0A2A5B9T0</accession>
<dbReference type="Proteomes" id="UP000218327">
    <property type="component" value="Unassembled WGS sequence"/>
</dbReference>
<dbReference type="InterPro" id="IPR001173">
    <property type="entry name" value="Glyco_trans_2-like"/>
</dbReference>
<dbReference type="CDD" id="cd04196">
    <property type="entry name" value="GT_2_like_d"/>
    <property type="match status" value="1"/>
</dbReference>